<dbReference type="WBParaSite" id="ES5_v2.g14785.t1">
    <property type="protein sequence ID" value="ES5_v2.g14785.t1"/>
    <property type="gene ID" value="ES5_v2.g14785"/>
</dbReference>
<sequence length="734" mass="82944">MFLTHSDLYIHYSLLVESRIEYDLLIALTTFALIIYFQARRNERIIRLDFLSLLRSMEEACQLERYERINEQILINALPHHIAYNFLHRSSAEPYCHLCLSVGVLSIKIGHPSDWNGETGINRLNQIIYQMDRTLETYLGLEKVRSTNCFYTAAVGVLPEITRNIHDTPFTIGDLLASLTNFAINLKQIIEDEGLEVSMGIDCGSALSVVIGGERPRYEIIGLPCNRSVQLMENASEYGIIVSEEIYLALRPRNFNFDHNHSINIGPNLTGYVFADVLALKLQNYRISNEFHGVSSEKSIDDSESAVHLHEETTQCTSVPMDQSSSSCPPHDPQHYIPSIPANATTVGVTAHNPLEIFTSMNSSMSSEMYSIDVSVESDSEIEWITPESIIYEKLQNKQEPSTRNNNMSLTSLNRRFLPSSRSISYKGDRVKHYSDFSDNDREPSLKLSGKIKRKKFTPSLSRNGPRIPNWLNSKSSINSDLSLHQSYDESATALERLNAAAQRVDKMLQELAHVDEDQCQNGNSKHPFPTNFSGFNNSTRSINIDNRRELSSACHTEYDNAESEGACSDPEMVTSSRLEELKHVLRGFSNKGKVKEEKRKQSSERFFQRKFNKPYDPGNEADIDSNCSSVASSTMLDKLRWKSVHSIGYENEYEFASDIDEQAVKLNLPALHRKPKTKSVGDDANFLAMDASDSENEPQLTSTKNEVTAITQDIYKNFGEYQLSTFSDMDASG</sequence>
<proteinExistence type="predicted"/>
<evidence type="ECO:0000313" key="1">
    <source>
        <dbReference type="Proteomes" id="UP000887579"/>
    </source>
</evidence>
<dbReference type="Proteomes" id="UP000887579">
    <property type="component" value="Unplaced"/>
</dbReference>
<protein>
    <submittedName>
        <fullName evidence="2">Guanylate cyclase domain-containing protein</fullName>
    </submittedName>
</protein>
<reference evidence="2" key="1">
    <citation type="submission" date="2022-11" db="UniProtKB">
        <authorList>
            <consortium name="WormBaseParasite"/>
        </authorList>
    </citation>
    <scope>IDENTIFICATION</scope>
</reference>
<evidence type="ECO:0000313" key="2">
    <source>
        <dbReference type="WBParaSite" id="ES5_v2.g14785.t1"/>
    </source>
</evidence>
<accession>A0AC34FBQ6</accession>
<organism evidence="1 2">
    <name type="scientific">Panagrolaimus sp. ES5</name>
    <dbReference type="NCBI Taxonomy" id="591445"/>
    <lineage>
        <taxon>Eukaryota</taxon>
        <taxon>Metazoa</taxon>
        <taxon>Ecdysozoa</taxon>
        <taxon>Nematoda</taxon>
        <taxon>Chromadorea</taxon>
        <taxon>Rhabditida</taxon>
        <taxon>Tylenchina</taxon>
        <taxon>Panagrolaimomorpha</taxon>
        <taxon>Panagrolaimoidea</taxon>
        <taxon>Panagrolaimidae</taxon>
        <taxon>Panagrolaimus</taxon>
    </lineage>
</organism>
<name>A0AC34FBQ6_9BILA</name>